<comment type="subcellular location">
    <subcellularLocation>
        <location evidence="1 7">Cell outer membrane</location>
        <topology evidence="1 7">Multi-pass membrane protein</topology>
    </subcellularLocation>
</comment>
<evidence type="ECO:0000256" key="1">
    <source>
        <dbReference type="ARBA" id="ARBA00004571"/>
    </source>
</evidence>
<dbReference type="FunFam" id="2.170.130.10:FF:000008">
    <property type="entry name" value="SusC/RagA family TonB-linked outer membrane protein"/>
    <property type="match status" value="1"/>
</dbReference>
<organism evidence="10 11">
    <name type="scientific">Sphingobacterium deserti</name>
    <dbReference type="NCBI Taxonomy" id="1229276"/>
    <lineage>
        <taxon>Bacteria</taxon>
        <taxon>Pseudomonadati</taxon>
        <taxon>Bacteroidota</taxon>
        <taxon>Sphingobacteriia</taxon>
        <taxon>Sphingobacteriales</taxon>
        <taxon>Sphingobacteriaceae</taxon>
        <taxon>Sphingobacterium</taxon>
    </lineage>
</organism>
<evidence type="ECO:0000256" key="2">
    <source>
        <dbReference type="ARBA" id="ARBA00022448"/>
    </source>
</evidence>
<dbReference type="SUPFAM" id="SSF56935">
    <property type="entry name" value="Porins"/>
    <property type="match status" value="1"/>
</dbReference>
<dbReference type="InterPro" id="IPR037066">
    <property type="entry name" value="Plug_dom_sf"/>
</dbReference>
<dbReference type="RefSeq" id="WP_037501736.1">
    <property type="nucleotide sequence ID" value="NZ_JJMU01000061.1"/>
</dbReference>
<reference evidence="10 11" key="2">
    <citation type="journal article" date="2015" name="PLoS ONE">
        <title>Whole-Genome Optical Mapping and Finished Genome Sequence of Sphingobacterium deserti sp. nov., a New Species Isolated from the Western Desert of China.</title>
        <authorList>
            <person name="Teng C."/>
            <person name="Zhou Z."/>
            <person name="Molnar I."/>
            <person name="Li X."/>
            <person name="Tang R."/>
            <person name="Chen M."/>
            <person name="Wang L."/>
            <person name="Su S."/>
            <person name="Zhang W."/>
            <person name="Lin M."/>
        </authorList>
    </citation>
    <scope>NUCLEOTIDE SEQUENCE [LARGE SCALE GENOMIC DNA]</scope>
    <source>
        <strain evidence="11">ACCC05744</strain>
    </source>
</reference>
<keyword evidence="6 7" id="KW-0998">Cell outer membrane</keyword>
<dbReference type="InterPro" id="IPR012910">
    <property type="entry name" value="Plug_dom"/>
</dbReference>
<dbReference type="InterPro" id="IPR023997">
    <property type="entry name" value="TonB-dep_OMP_SusC/RagA_CS"/>
</dbReference>
<dbReference type="InterPro" id="IPR036942">
    <property type="entry name" value="Beta-barrel_TonB_sf"/>
</dbReference>
<name>A0A0B8T6L1_9SPHI</name>
<evidence type="ECO:0000256" key="6">
    <source>
        <dbReference type="ARBA" id="ARBA00023237"/>
    </source>
</evidence>
<comment type="similarity">
    <text evidence="7">Belongs to the TonB-dependent receptor family.</text>
</comment>
<dbReference type="OrthoDB" id="9768177at2"/>
<dbReference type="PATRIC" id="fig|1229276.3.peg.3270"/>
<dbReference type="Gene3D" id="2.170.130.10">
    <property type="entry name" value="TonB-dependent receptor, plug domain"/>
    <property type="match status" value="1"/>
</dbReference>
<dbReference type="Gene3D" id="2.40.170.20">
    <property type="entry name" value="TonB-dependent receptor, beta-barrel domain"/>
    <property type="match status" value="1"/>
</dbReference>
<evidence type="ECO:0000256" key="5">
    <source>
        <dbReference type="ARBA" id="ARBA00023136"/>
    </source>
</evidence>
<sequence length="997" mass="108025">MLQFHRIFSRLFCFCLLSIFSQSNLCAQALLGGSVKDNVGKALVGTSVSVVELKLATSADKDGNFSFTNVPAGRYTLQAKLLGYITQEKIVVVGSAPKTEHFVLNPNDEQLEEVVVMGYASVKKSDLTGAVSKVSAEDFNKGPITSPDQLIQGKASGVQMINNSGQPGGGSTVKIRGTSAVTGSGQPLYVVDGVALDGSNARPGAVGGELGTVPPSNPLAFINPNDIESMEVLKDASATAIYGSRAAYGVVLITTKRGKSGALRIDATLTGGVSSIMRKVDVLDGDQYREMLARYGLSLGDYGDNVDALDAILRDGFNTQSDVAFSGGSEDARFRASVGYQNQDGIVKTSNFEKFNGAFNGNFKMLESKKLGVDMGLVVNQVKERLAPITTNAGFYGSLIGQALSWNPTRSLYNPDGTLFIEQGSFMVNPLGMLGAYNDQSTVTNILGNFSPYYKVNDWLEYRMLGSIKYANGNRRTSTRSWINMLGIEGNANTRGGAASVGANEFTTTQMTHTLNFNKEIWDGLNLNAVAGYEYMRFENRGTFMSGREYGDIDVDYTDALQAGSQGSRSISSFNNPSSELQSYFFRAIFNYRSRYLLTGTIRRDGSTKFGVNNKYGNFPSFSAAWNIKEEAFLKNVSFLSDLKLRAGWGKTGNQEFPSGAAVDRYGYGLNGVLTSLNNGNPDLKWQSDEQTNIGVDFGLFNSRLTGTIDLFSKQTTDLLYPRVPYYPNSPGTAIVWTNLEGVIQNRGVELALQGKLIQTDEISWNIGGNLTLLRNRVRDLEGSYNTGLLNGQGLSNTTIEVVRSGLPMFAMFTRDYLGLDANGFSEYADEGYTYYYVGNPNPKALVGFSTDISYKGFSLVANFNGTLGNDIYNETENAVLAIGNLGTRNISRSYYDSGQMESFANPIAPSSRYIEDGSYIKLANATLSYRVGDLGANIKNLNVFVTGTNLLLFTKYSGFDAEINVEKSVGGLPSAGIDYIAYPSSRTFNLGIGFSL</sequence>
<evidence type="ECO:0000256" key="8">
    <source>
        <dbReference type="SAM" id="SignalP"/>
    </source>
</evidence>
<keyword evidence="8" id="KW-0732">Signal</keyword>
<dbReference type="SUPFAM" id="SSF49464">
    <property type="entry name" value="Carboxypeptidase regulatory domain-like"/>
    <property type="match status" value="1"/>
</dbReference>
<accession>A0A0B8T6L1</accession>
<dbReference type="Pfam" id="PF13715">
    <property type="entry name" value="CarbopepD_reg_2"/>
    <property type="match status" value="1"/>
</dbReference>
<dbReference type="Proteomes" id="UP000031802">
    <property type="component" value="Unassembled WGS sequence"/>
</dbReference>
<keyword evidence="10" id="KW-0675">Receptor</keyword>
<dbReference type="NCBIfam" id="TIGR04057">
    <property type="entry name" value="SusC_RagA_signa"/>
    <property type="match status" value="1"/>
</dbReference>
<keyword evidence="5 7" id="KW-0472">Membrane</keyword>
<keyword evidence="3 7" id="KW-1134">Transmembrane beta strand</keyword>
<evidence type="ECO:0000256" key="3">
    <source>
        <dbReference type="ARBA" id="ARBA00022452"/>
    </source>
</evidence>
<proteinExistence type="inferred from homology"/>
<evidence type="ECO:0000313" key="10">
    <source>
        <dbReference type="EMBL" id="KGE12945.1"/>
    </source>
</evidence>
<comment type="caution">
    <text evidence="10">The sequence shown here is derived from an EMBL/GenBank/DDBJ whole genome shotgun (WGS) entry which is preliminary data.</text>
</comment>
<dbReference type="InterPro" id="IPR023996">
    <property type="entry name" value="TonB-dep_OMP_SusC/RagA"/>
</dbReference>
<dbReference type="STRING" id="1229276.DI53_3162"/>
<evidence type="ECO:0000259" key="9">
    <source>
        <dbReference type="Pfam" id="PF07715"/>
    </source>
</evidence>
<feature type="domain" description="TonB-dependent receptor plug" evidence="9">
    <location>
        <begin position="124"/>
        <end position="250"/>
    </location>
</feature>
<evidence type="ECO:0000313" key="11">
    <source>
        <dbReference type="Proteomes" id="UP000031802"/>
    </source>
</evidence>
<feature type="chain" id="PRO_5002124539" evidence="8">
    <location>
        <begin position="28"/>
        <end position="997"/>
    </location>
</feature>
<dbReference type="AlphaFoldDB" id="A0A0B8T6L1"/>
<keyword evidence="11" id="KW-1185">Reference proteome</keyword>
<gene>
    <name evidence="10" type="ORF">DI53_3162</name>
</gene>
<dbReference type="eggNOG" id="COG4771">
    <property type="taxonomic scope" value="Bacteria"/>
</dbReference>
<dbReference type="PROSITE" id="PS52016">
    <property type="entry name" value="TONB_DEPENDENT_REC_3"/>
    <property type="match status" value="1"/>
</dbReference>
<dbReference type="InterPro" id="IPR039426">
    <property type="entry name" value="TonB-dep_rcpt-like"/>
</dbReference>
<evidence type="ECO:0000256" key="7">
    <source>
        <dbReference type="PROSITE-ProRule" id="PRU01360"/>
    </source>
</evidence>
<dbReference type="EMBL" id="JJMU01000061">
    <property type="protein sequence ID" value="KGE12945.1"/>
    <property type="molecule type" value="Genomic_DNA"/>
</dbReference>
<protein>
    <submittedName>
        <fullName evidence="10">TonB-dependent receptor plug</fullName>
    </submittedName>
</protein>
<keyword evidence="2 7" id="KW-0813">Transport</keyword>
<evidence type="ECO:0000256" key="4">
    <source>
        <dbReference type="ARBA" id="ARBA00022692"/>
    </source>
</evidence>
<dbReference type="InterPro" id="IPR008969">
    <property type="entry name" value="CarboxyPept-like_regulatory"/>
</dbReference>
<reference evidence="11" key="1">
    <citation type="submission" date="2014-04" db="EMBL/GenBank/DDBJ databases">
        <title>Whole-Genome optical mapping and complete genome sequence of Sphingobacterium deserti sp. nov., a new spaces isolated from desert in the west of China.</title>
        <authorList>
            <person name="Teng C."/>
            <person name="Zhou Z."/>
            <person name="Li X."/>
            <person name="Chen M."/>
            <person name="Lin M."/>
            <person name="Wang L."/>
            <person name="Su S."/>
            <person name="Zhang C."/>
            <person name="Zhang W."/>
        </authorList>
    </citation>
    <scope>NUCLEOTIDE SEQUENCE [LARGE SCALE GENOMIC DNA]</scope>
    <source>
        <strain evidence="11">ACCC05744</strain>
    </source>
</reference>
<feature type="signal peptide" evidence="8">
    <location>
        <begin position="1"/>
        <end position="27"/>
    </location>
</feature>
<dbReference type="Pfam" id="PF07715">
    <property type="entry name" value="Plug"/>
    <property type="match status" value="1"/>
</dbReference>
<dbReference type="Gene3D" id="2.60.40.1120">
    <property type="entry name" value="Carboxypeptidase-like, regulatory domain"/>
    <property type="match status" value="1"/>
</dbReference>
<keyword evidence="4 7" id="KW-0812">Transmembrane</keyword>
<dbReference type="NCBIfam" id="TIGR04056">
    <property type="entry name" value="OMP_RagA_SusC"/>
    <property type="match status" value="1"/>
</dbReference>
<dbReference type="GO" id="GO:0009279">
    <property type="term" value="C:cell outer membrane"/>
    <property type="evidence" value="ECO:0007669"/>
    <property type="project" value="UniProtKB-SubCell"/>
</dbReference>